<proteinExistence type="inferred from homology"/>
<dbReference type="GO" id="GO:0016877">
    <property type="term" value="F:ligase activity, forming carbon-sulfur bonds"/>
    <property type="evidence" value="ECO:0007669"/>
    <property type="project" value="UniProtKB-ARBA"/>
</dbReference>
<dbReference type="InterPro" id="IPR045851">
    <property type="entry name" value="AMP-bd_C_sf"/>
</dbReference>
<dbReference type="Gene3D" id="3.30.300.30">
    <property type="match status" value="1"/>
</dbReference>
<dbReference type="PROSITE" id="PS00455">
    <property type="entry name" value="AMP_BINDING"/>
    <property type="match status" value="1"/>
</dbReference>
<dbReference type="InterPro" id="IPR025110">
    <property type="entry name" value="AMP-bd_C"/>
</dbReference>
<evidence type="ECO:0000259" key="3">
    <source>
        <dbReference type="Pfam" id="PF00501"/>
    </source>
</evidence>
<comment type="similarity">
    <text evidence="1">Belongs to the ATP-dependent AMP-binding enzyme family.</text>
</comment>
<comment type="caution">
    <text evidence="5">The sequence shown here is derived from an EMBL/GenBank/DDBJ whole genome shotgun (WGS) entry which is preliminary data.</text>
</comment>
<gene>
    <name evidence="5" type="ORF">FNL38_1122</name>
</gene>
<name>A0A652YHI0_NOCGL</name>
<accession>A0A652YHI0</accession>
<feature type="domain" description="AMP-binding enzyme C-terminal" evidence="4">
    <location>
        <begin position="432"/>
        <end position="507"/>
    </location>
</feature>
<sequence>MISESLIHCRRRTVMFLTQFIHRSLRESPGRPMTVFGDRTFSTTESADRVARLANGLGTGTGDCVSLLSLNSDRCHETILAGWWSGATVSPLNSRWTAPEIAFALEDSGSTILIVDENSAPLVPELRELCPTLDRVVYAGSGAVPTGMIDYDRLIAESEPVPDLRIGDDAVALLLYTGGTTGRPKGVMVSHKGLMTSTFGTLAAGKPAIADGVNLLANPLFHIAGIASWMAQNLMGGTQVFLPVFSARAMLEAIDRHRPTTVGVVPTMLHMLVAADDLDSYDRSSVQVVRYGASPISPALLERAMEVFPHSGFTQGYGMTETAHITVLSAADHLKGGELLRSAGRALPHCEVRIVDPAGNEAPTGTVGEIVTRGDHLMLGYRNLPAETAEALAGGWMHTGDAGYLDERGYLFIVDRIKDMIITGGENVYSTEVENALARHSAVAACSVVGVRDPKWGERVHAVVVLHPGVHVEFEELRDHVKSLVSAYKAPRSMQFVDALPLSAAGKVLKRDLRIAAEAEGAITSR</sequence>
<protein>
    <submittedName>
        <fullName evidence="5">Acyl-CoA synthetase (AMP-forming)/AMP-acid ligase II</fullName>
    </submittedName>
</protein>
<dbReference type="InterPro" id="IPR020845">
    <property type="entry name" value="AMP-binding_CS"/>
</dbReference>
<dbReference type="Gene3D" id="3.40.50.12780">
    <property type="entry name" value="N-terminal domain of ligase-like"/>
    <property type="match status" value="1"/>
</dbReference>
<dbReference type="InterPro" id="IPR042099">
    <property type="entry name" value="ANL_N_sf"/>
</dbReference>
<dbReference type="FunFam" id="3.30.300.30:FF:000008">
    <property type="entry name" value="2,3-dihydroxybenzoate-AMP ligase"/>
    <property type="match status" value="1"/>
</dbReference>
<organism evidence="5">
    <name type="scientific">Nocardia globerula</name>
    <dbReference type="NCBI Taxonomy" id="1818"/>
    <lineage>
        <taxon>Bacteria</taxon>
        <taxon>Bacillati</taxon>
        <taxon>Actinomycetota</taxon>
        <taxon>Actinomycetes</taxon>
        <taxon>Mycobacteriales</taxon>
        <taxon>Nocardiaceae</taxon>
        <taxon>Nocardia</taxon>
    </lineage>
</organism>
<evidence type="ECO:0000313" key="5">
    <source>
        <dbReference type="EMBL" id="TYQ00708.1"/>
    </source>
</evidence>
<dbReference type="InterPro" id="IPR000873">
    <property type="entry name" value="AMP-dep_synth/lig_dom"/>
</dbReference>
<dbReference type="Pfam" id="PF00501">
    <property type="entry name" value="AMP-binding"/>
    <property type="match status" value="1"/>
</dbReference>
<dbReference type="InterPro" id="IPR050237">
    <property type="entry name" value="ATP-dep_AMP-bd_enzyme"/>
</dbReference>
<dbReference type="AlphaFoldDB" id="A0A652YHI0"/>
<dbReference type="Pfam" id="PF13193">
    <property type="entry name" value="AMP-binding_C"/>
    <property type="match status" value="1"/>
</dbReference>
<evidence type="ECO:0000259" key="4">
    <source>
        <dbReference type="Pfam" id="PF13193"/>
    </source>
</evidence>
<reference evidence="5" key="1">
    <citation type="submission" date="2019-07" db="EMBL/GenBank/DDBJ databases">
        <title>Genomic Encyclopedia of Type Strains, Phase IV (KMG-IV): sequencing the most valuable type-strain genomes for metagenomic binning, comparative biology and taxonomic classification.</title>
        <authorList>
            <person name="Goeker M."/>
        </authorList>
    </citation>
    <scope>NUCLEOTIDE SEQUENCE</scope>
    <source>
        <strain evidence="5">DSM 44596</strain>
    </source>
</reference>
<dbReference type="EMBL" id="VNIQ01000012">
    <property type="protein sequence ID" value="TYQ00708.1"/>
    <property type="molecule type" value="Genomic_DNA"/>
</dbReference>
<dbReference type="SUPFAM" id="SSF56801">
    <property type="entry name" value="Acetyl-CoA synthetase-like"/>
    <property type="match status" value="1"/>
</dbReference>
<evidence type="ECO:0000256" key="1">
    <source>
        <dbReference type="ARBA" id="ARBA00006432"/>
    </source>
</evidence>
<keyword evidence="2 5" id="KW-0436">Ligase</keyword>
<evidence type="ECO:0000256" key="2">
    <source>
        <dbReference type="ARBA" id="ARBA00022598"/>
    </source>
</evidence>
<dbReference type="PANTHER" id="PTHR43767">
    <property type="entry name" value="LONG-CHAIN-FATTY-ACID--COA LIGASE"/>
    <property type="match status" value="1"/>
</dbReference>
<feature type="domain" description="AMP-dependent synthetase/ligase" evidence="3">
    <location>
        <begin position="23"/>
        <end position="381"/>
    </location>
</feature>
<dbReference type="PANTHER" id="PTHR43767:SF7">
    <property type="entry name" value="MEDIUM_LONG-CHAIN-FATTY-ACID--COA LIGASE FADD8"/>
    <property type="match status" value="1"/>
</dbReference>